<dbReference type="InterPro" id="IPR036959">
    <property type="entry name" value="Peptidase_C12_UCH_sf"/>
</dbReference>
<gene>
    <name evidence="10" type="ORF">PSIN1315_LOCUS972</name>
</gene>
<evidence type="ECO:0000256" key="2">
    <source>
        <dbReference type="ARBA" id="ARBA00009326"/>
    </source>
</evidence>
<dbReference type="Gene3D" id="3.40.532.10">
    <property type="entry name" value="Peptidase C12, ubiquitin carboxyl-terminal hydrolase"/>
    <property type="match status" value="1"/>
</dbReference>
<dbReference type="GO" id="GO:0005737">
    <property type="term" value="C:cytoplasm"/>
    <property type="evidence" value="ECO:0007669"/>
    <property type="project" value="TreeGrafter"/>
</dbReference>
<dbReference type="GO" id="GO:0016579">
    <property type="term" value="P:protein deubiquitination"/>
    <property type="evidence" value="ECO:0007669"/>
    <property type="project" value="TreeGrafter"/>
</dbReference>
<feature type="active site" description="Proton donor" evidence="7">
    <location>
        <position position="182"/>
    </location>
</feature>
<evidence type="ECO:0000256" key="4">
    <source>
        <dbReference type="ARBA" id="ARBA00022786"/>
    </source>
</evidence>
<dbReference type="PRINTS" id="PR00707">
    <property type="entry name" value="UBCTHYDRLASE"/>
</dbReference>
<keyword evidence="6 7" id="KW-0788">Thiol protease</keyword>
<evidence type="ECO:0000259" key="9">
    <source>
        <dbReference type="PROSITE" id="PS52048"/>
    </source>
</evidence>
<protein>
    <recommendedName>
        <fullName evidence="8">Ubiquitin carboxyl-terminal hydrolase</fullName>
        <ecNumber evidence="8">3.4.19.12</ecNumber>
    </recommendedName>
</protein>
<sequence>MSSSSGRWLPLESNPDMLNAFAARLGAPAGWAFGDVYGTDAELLGFVPRPVGAVVLLFPMTDNIRAAKEAQRARVEADKQPGLPAQGSASAPFYLTQHDGLGNACGTIACIHALANCRALGLGPKEGSALEGFLAKADAMDAAARGWALAEAHEVHKASESEASGEHGQTACPDRDDKVDHHFIAFVHAGGRLVECDGRKVGPIDHGASTPETLLEDACKAIKANFIDVDPTNLGFNIMALSRVD</sequence>
<dbReference type="GO" id="GO:0006511">
    <property type="term" value="P:ubiquitin-dependent protein catabolic process"/>
    <property type="evidence" value="ECO:0007669"/>
    <property type="project" value="UniProtKB-UniRule"/>
</dbReference>
<name>A0A7S3F6L9_9VIRI</name>
<dbReference type="CDD" id="cd09616">
    <property type="entry name" value="Peptidase_C12_UCH_L1_L3"/>
    <property type="match status" value="1"/>
</dbReference>
<dbReference type="GO" id="GO:0004843">
    <property type="term" value="F:cysteine-type deubiquitinase activity"/>
    <property type="evidence" value="ECO:0007669"/>
    <property type="project" value="UniProtKB-UniRule"/>
</dbReference>
<dbReference type="InterPro" id="IPR001578">
    <property type="entry name" value="Peptidase_C12_UCH"/>
</dbReference>
<dbReference type="AlphaFoldDB" id="A0A7S3F6L9"/>
<dbReference type="PANTHER" id="PTHR10589">
    <property type="entry name" value="UBIQUITIN CARBOXYL-TERMINAL HYDROLASE"/>
    <property type="match status" value="1"/>
</dbReference>
<evidence type="ECO:0000256" key="5">
    <source>
        <dbReference type="ARBA" id="ARBA00022801"/>
    </source>
</evidence>
<organism evidence="10">
    <name type="scientific">Prasinoderma singulare</name>
    <dbReference type="NCBI Taxonomy" id="676789"/>
    <lineage>
        <taxon>Eukaryota</taxon>
        <taxon>Viridiplantae</taxon>
        <taxon>Prasinodermophyta</taxon>
        <taxon>Prasinodermophyceae</taxon>
        <taxon>Prasinodermales</taxon>
        <taxon>Prasinodermaceae</taxon>
        <taxon>Prasinoderma</taxon>
    </lineage>
</organism>
<dbReference type="PROSITE" id="PS52048">
    <property type="entry name" value="UCH_DOMAIN"/>
    <property type="match status" value="1"/>
</dbReference>
<proteinExistence type="inferred from homology"/>
<accession>A0A7S3F6L9</accession>
<keyword evidence="5 7" id="KW-0378">Hydrolase</keyword>
<dbReference type="PANTHER" id="PTHR10589:SF17">
    <property type="entry name" value="UBIQUITIN CARBOXYL-TERMINAL HYDROLASE"/>
    <property type="match status" value="1"/>
</dbReference>
<feature type="site" description="Important for enzyme activity" evidence="7">
    <location>
        <position position="197"/>
    </location>
</feature>
<evidence type="ECO:0000256" key="3">
    <source>
        <dbReference type="ARBA" id="ARBA00022670"/>
    </source>
</evidence>
<feature type="site" description="Transition state stabilizer" evidence="7">
    <location>
        <position position="97"/>
    </location>
</feature>
<comment type="similarity">
    <text evidence="2 7 8">Belongs to the peptidase C12 family.</text>
</comment>
<dbReference type="Pfam" id="PF01088">
    <property type="entry name" value="Peptidase_C12"/>
    <property type="match status" value="1"/>
</dbReference>
<comment type="catalytic activity">
    <reaction evidence="1 7 8">
        <text>Thiol-dependent hydrolysis of ester, thioester, amide, peptide and isopeptide bonds formed by the C-terminal Gly of ubiquitin (a 76-residue protein attached to proteins as an intracellular targeting signal).</text>
        <dbReference type="EC" id="3.4.19.12"/>
    </reaction>
</comment>
<evidence type="ECO:0000256" key="7">
    <source>
        <dbReference type="PROSITE-ProRule" id="PRU01393"/>
    </source>
</evidence>
<evidence type="ECO:0000256" key="8">
    <source>
        <dbReference type="RuleBase" id="RU361215"/>
    </source>
</evidence>
<evidence type="ECO:0000256" key="1">
    <source>
        <dbReference type="ARBA" id="ARBA00000707"/>
    </source>
</evidence>
<keyword evidence="4 7" id="KW-0833">Ubl conjugation pathway</keyword>
<dbReference type="InterPro" id="IPR038765">
    <property type="entry name" value="Papain-like_cys_pep_sf"/>
</dbReference>
<evidence type="ECO:0000256" key="6">
    <source>
        <dbReference type="ARBA" id="ARBA00022807"/>
    </source>
</evidence>
<feature type="active site" description="Nucleophile" evidence="7">
    <location>
        <position position="105"/>
    </location>
</feature>
<dbReference type="FunFam" id="3.40.532.10:FF:000006">
    <property type="entry name" value="Ubiquitin carboxyl-terminal hydrolase"/>
    <property type="match status" value="1"/>
</dbReference>
<keyword evidence="3 7" id="KW-0645">Protease</keyword>
<dbReference type="SUPFAM" id="SSF54001">
    <property type="entry name" value="Cysteine proteinases"/>
    <property type="match status" value="1"/>
</dbReference>
<evidence type="ECO:0000313" key="10">
    <source>
        <dbReference type="EMBL" id="CAE0126275.1"/>
    </source>
</evidence>
<reference evidence="10" key="1">
    <citation type="submission" date="2021-01" db="EMBL/GenBank/DDBJ databases">
        <authorList>
            <person name="Corre E."/>
            <person name="Pelletier E."/>
            <person name="Niang G."/>
            <person name="Scheremetjew M."/>
            <person name="Finn R."/>
            <person name="Kale V."/>
            <person name="Holt S."/>
            <person name="Cochrane G."/>
            <person name="Meng A."/>
            <person name="Brown T."/>
            <person name="Cohen L."/>
        </authorList>
    </citation>
    <scope>NUCLEOTIDE SEQUENCE</scope>
    <source>
        <strain evidence="10">RCC927</strain>
    </source>
</reference>
<dbReference type="EC" id="3.4.19.12" evidence="8"/>
<feature type="domain" description="UCH catalytic" evidence="9">
    <location>
        <begin position="7"/>
        <end position="243"/>
    </location>
</feature>
<dbReference type="EMBL" id="HBHY01001587">
    <property type="protein sequence ID" value="CAE0126275.1"/>
    <property type="molecule type" value="Transcribed_RNA"/>
</dbReference>